<comment type="subcellular location">
    <subcellularLocation>
        <location evidence="1">Membrane</location>
        <topology evidence="1">Multi-pass membrane protein</topology>
    </subcellularLocation>
</comment>
<feature type="transmembrane region" description="Helical" evidence="6">
    <location>
        <begin position="315"/>
        <end position="333"/>
    </location>
</feature>
<feature type="transmembrane region" description="Helical" evidence="6">
    <location>
        <begin position="198"/>
        <end position="218"/>
    </location>
</feature>
<feature type="transmembrane region" description="Helical" evidence="6">
    <location>
        <begin position="365"/>
        <end position="388"/>
    </location>
</feature>
<feature type="transmembrane region" description="Helical" evidence="6">
    <location>
        <begin position="340"/>
        <end position="359"/>
    </location>
</feature>
<keyword evidence="4 6" id="KW-0472">Membrane</keyword>
<feature type="transmembrane region" description="Helical" evidence="6">
    <location>
        <begin position="230"/>
        <end position="250"/>
    </location>
</feature>
<dbReference type="InterPro" id="IPR036259">
    <property type="entry name" value="MFS_trans_sf"/>
</dbReference>
<feature type="domain" description="Major facilitator superfamily (MFS) profile" evidence="7">
    <location>
        <begin position="10"/>
        <end position="477"/>
    </location>
</feature>
<dbReference type="GO" id="GO:0016020">
    <property type="term" value="C:membrane"/>
    <property type="evidence" value="ECO:0007669"/>
    <property type="project" value="UniProtKB-SubCell"/>
</dbReference>
<feature type="transmembrane region" description="Helical" evidence="6">
    <location>
        <begin position="9"/>
        <end position="34"/>
    </location>
</feature>
<dbReference type="InterPro" id="IPR011701">
    <property type="entry name" value="MFS"/>
</dbReference>
<dbReference type="OrthoDB" id="440755at2759"/>
<proteinExistence type="predicted"/>
<evidence type="ECO:0000259" key="7">
    <source>
        <dbReference type="PROSITE" id="PS50850"/>
    </source>
</evidence>
<dbReference type="EMBL" id="AYKW01000045">
    <property type="protein sequence ID" value="PIL26437.1"/>
    <property type="molecule type" value="Genomic_DNA"/>
</dbReference>
<name>A0A2G8RY74_9APHY</name>
<dbReference type="Gene3D" id="1.20.1250.20">
    <property type="entry name" value="MFS general substrate transporter like domains"/>
    <property type="match status" value="2"/>
</dbReference>
<evidence type="ECO:0000256" key="2">
    <source>
        <dbReference type="ARBA" id="ARBA00022692"/>
    </source>
</evidence>
<feature type="region of interest" description="Disordered" evidence="5">
    <location>
        <begin position="557"/>
        <end position="578"/>
    </location>
</feature>
<feature type="transmembrane region" description="Helical" evidence="6">
    <location>
        <begin position="46"/>
        <end position="64"/>
    </location>
</feature>
<feature type="transmembrane region" description="Helical" evidence="6">
    <location>
        <begin position="163"/>
        <end position="186"/>
    </location>
</feature>
<dbReference type="Proteomes" id="UP000230002">
    <property type="component" value="Unassembled WGS sequence"/>
</dbReference>
<evidence type="ECO:0000313" key="9">
    <source>
        <dbReference type="Proteomes" id="UP000230002"/>
    </source>
</evidence>
<gene>
    <name evidence="8" type="ORF">GSI_12195</name>
</gene>
<feature type="transmembrane region" description="Helical" evidence="6">
    <location>
        <begin position="279"/>
        <end position="303"/>
    </location>
</feature>
<evidence type="ECO:0000256" key="1">
    <source>
        <dbReference type="ARBA" id="ARBA00004141"/>
    </source>
</evidence>
<protein>
    <submittedName>
        <fullName evidence="8">MFS general substrate transporter</fullName>
    </submittedName>
</protein>
<evidence type="ECO:0000256" key="5">
    <source>
        <dbReference type="SAM" id="MobiDB-lite"/>
    </source>
</evidence>
<evidence type="ECO:0000256" key="4">
    <source>
        <dbReference type="ARBA" id="ARBA00023136"/>
    </source>
</evidence>
<evidence type="ECO:0000256" key="6">
    <source>
        <dbReference type="SAM" id="Phobius"/>
    </source>
</evidence>
<feature type="transmembrane region" description="Helical" evidence="6">
    <location>
        <begin position="76"/>
        <end position="94"/>
    </location>
</feature>
<dbReference type="InterPro" id="IPR020846">
    <property type="entry name" value="MFS_dom"/>
</dbReference>
<dbReference type="PROSITE" id="PS50850">
    <property type="entry name" value="MFS"/>
    <property type="match status" value="1"/>
</dbReference>
<dbReference type="SUPFAM" id="SSF103473">
    <property type="entry name" value="MFS general substrate transporter"/>
    <property type="match status" value="1"/>
</dbReference>
<feature type="transmembrane region" description="Helical" evidence="6">
    <location>
        <begin position="453"/>
        <end position="473"/>
    </location>
</feature>
<dbReference type="GO" id="GO:0022857">
    <property type="term" value="F:transmembrane transporter activity"/>
    <property type="evidence" value="ECO:0007669"/>
    <property type="project" value="InterPro"/>
</dbReference>
<evidence type="ECO:0000256" key="3">
    <source>
        <dbReference type="ARBA" id="ARBA00022989"/>
    </source>
</evidence>
<keyword evidence="2 6" id="KW-0812">Transmembrane</keyword>
<dbReference type="STRING" id="1077348.A0A2G8RY74"/>
<accession>A0A2G8RY74</accession>
<comment type="caution">
    <text evidence="8">The sequence shown here is derived from an EMBL/GenBank/DDBJ whole genome shotgun (WGS) entry which is preliminary data.</text>
</comment>
<sequence>MPSILYNSLFVLSVCGVTILNIFVNGALIIALPTLGKALDFSESELQWPLNVYALSYGSLLLLFGRLADVVGSKRMFLFGTGFFTIWSIATGVAPNKVALIVFVALTGVGAAANTPTGIGIFSNHFEPGPSRNRAIAALGAGQAIGYIVGLIGGGFLCQSGQLWRVIFYIQGGLAAVFFALGVYTIPPDGERAKYDKGIDWVGAVLSVAGVGLLTFVLSESTVVKQGWKTPWIIALLIVSLVILGAFVAWETYRERRERSVIMPISLWTKPGTKMGPMVTLVFLAWASYNALSYFITLFYQQIRGDDPVHTSLETLPFAIMAFIVNVVAGWLLGTVRGDVLIGVGLLGTLAAPLIFVFVDPHASYWKGAFLIMLTISWTDVAYTVGNLQISISFDSRSQGLAGGIFNVATRLGTSLALALSSSVASAVSQSYHAKHPELAVDSKGVLMAGFRAGGWVSVALAAAALLVCVFGIRGIGVIGVKANPDMVLVEGEGKADKVGDVESGVVIDGQTAEGMLRNSEKLRTSVGGAQVVTLPSIRISTDVNAPRRTSVLISPGGRHSVQMIPPSMEGSATRSTS</sequence>
<dbReference type="PANTHER" id="PTHR42718">
    <property type="entry name" value="MAJOR FACILITATOR SUPERFAMILY MULTIDRUG TRANSPORTER MFSC"/>
    <property type="match status" value="1"/>
</dbReference>
<keyword evidence="9" id="KW-1185">Reference proteome</keyword>
<dbReference type="AlphaFoldDB" id="A0A2G8RY74"/>
<feature type="transmembrane region" description="Helical" evidence="6">
    <location>
        <begin position="100"/>
        <end position="123"/>
    </location>
</feature>
<dbReference type="PANTHER" id="PTHR42718:SF10">
    <property type="entry name" value="TRANSPORTER, PUTATIVE (AFU_ORTHOLOGUE AFUA_8G06760)-RELATED"/>
    <property type="match status" value="1"/>
</dbReference>
<evidence type="ECO:0000313" key="8">
    <source>
        <dbReference type="EMBL" id="PIL26437.1"/>
    </source>
</evidence>
<feature type="transmembrane region" description="Helical" evidence="6">
    <location>
        <begin position="135"/>
        <end position="157"/>
    </location>
</feature>
<dbReference type="Pfam" id="PF07690">
    <property type="entry name" value="MFS_1"/>
    <property type="match status" value="1"/>
</dbReference>
<organism evidence="8 9">
    <name type="scientific">Ganoderma sinense ZZ0214-1</name>
    <dbReference type="NCBI Taxonomy" id="1077348"/>
    <lineage>
        <taxon>Eukaryota</taxon>
        <taxon>Fungi</taxon>
        <taxon>Dikarya</taxon>
        <taxon>Basidiomycota</taxon>
        <taxon>Agaricomycotina</taxon>
        <taxon>Agaricomycetes</taxon>
        <taxon>Polyporales</taxon>
        <taxon>Polyporaceae</taxon>
        <taxon>Ganoderma</taxon>
    </lineage>
</organism>
<keyword evidence="3 6" id="KW-1133">Transmembrane helix</keyword>
<reference evidence="8 9" key="1">
    <citation type="journal article" date="2015" name="Sci. Rep.">
        <title>Chromosome-level genome map provides insights into diverse defense mechanisms in the medicinal fungus Ganoderma sinense.</title>
        <authorList>
            <person name="Zhu Y."/>
            <person name="Xu J."/>
            <person name="Sun C."/>
            <person name="Zhou S."/>
            <person name="Xu H."/>
            <person name="Nelson D.R."/>
            <person name="Qian J."/>
            <person name="Song J."/>
            <person name="Luo H."/>
            <person name="Xiang L."/>
            <person name="Li Y."/>
            <person name="Xu Z."/>
            <person name="Ji A."/>
            <person name="Wang L."/>
            <person name="Lu S."/>
            <person name="Hayward A."/>
            <person name="Sun W."/>
            <person name="Li X."/>
            <person name="Schwartz D.C."/>
            <person name="Wang Y."/>
            <person name="Chen S."/>
        </authorList>
    </citation>
    <scope>NUCLEOTIDE SEQUENCE [LARGE SCALE GENOMIC DNA]</scope>
    <source>
        <strain evidence="8 9">ZZ0214-1</strain>
    </source>
</reference>